<dbReference type="Proteomes" id="UP000268469">
    <property type="component" value="Unassembled WGS sequence"/>
</dbReference>
<reference evidence="1 2" key="1">
    <citation type="submission" date="2018-06" db="EMBL/GenBank/DDBJ databases">
        <title>Extensive metabolic versatility and redundancy in microbially diverse, dynamic hydrothermal sediments.</title>
        <authorList>
            <person name="Dombrowski N."/>
            <person name="Teske A."/>
            <person name="Baker B.J."/>
        </authorList>
    </citation>
    <scope>NUCLEOTIDE SEQUENCE [LARGE SCALE GENOMIC DNA]</scope>
    <source>
        <strain evidence="1">B36_G15</strain>
    </source>
</reference>
<gene>
    <name evidence="1" type="ORF">DRP53_01450</name>
</gene>
<sequence>MRGKLKDPSRVRWNLKLAILRKYGTETNFARILGISKAQLSHIIVGRAPGWNLRKKVAELLGYPQEWLFKQDEE</sequence>
<dbReference type="AlphaFoldDB" id="A0A660SNB7"/>
<evidence type="ECO:0008006" key="3">
    <source>
        <dbReference type="Google" id="ProtNLM"/>
    </source>
</evidence>
<organism evidence="1 2">
    <name type="scientific">candidate division WOR-3 bacterium</name>
    <dbReference type="NCBI Taxonomy" id="2052148"/>
    <lineage>
        <taxon>Bacteria</taxon>
        <taxon>Bacteria division WOR-3</taxon>
    </lineage>
</organism>
<dbReference type="InterPro" id="IPR010982">
    <property type="entry name" value="Lambda_DNA-bd_dom_sf"/>
</dbReference>
<protein>
    <recommendedName>
        <fullName evidence="3">XRE family transcriptional regulator</fullName>
    </recommendedName>
</protein>
<dbReference type="SUPFAM" id="SSF47413">
    <property type="entry name" value="lambda repressor-like DNA-binding domains"/>
    <property type="match status" value="1"/>
</dbReference>
<comment type="caution">
    <text evidence="1">The sequence shown here is derived from an EMBL/GenBank/DDBJ whole genome shotgun (WGS) entry which is preliminary data.</text>
</comment>
<dbReference type="GO" id="GO:0003677">
    <property type="term" value="F:DNA binding"/>
    <property type="evidence" value="ECO:0007669"/>
    <property type="project" value="InterPro"/>
</dbReference>
<proteinExistence type="predicted"/>
<dbReference type="EMBL" id="QNBE01000008">
    <property type="protein sequence ID" value="RKX71470.1"/>
    <property type="molecule type" value="Genomic_DNA"/>
</dbReference>
<accession>A0A660SNB7</accession>
<name>A0A660SNB7_UNCW3</name>
<evidence type="ECO:0000313" key="1">
    <source>
        <dbReference type="EMBL" id="RKX71470.1"/>
    </source>
</evidence>
<evidence type="ECO:0000313" key="2">
    <source>
        <dbReference type="Proteomes" id="UP000268469"/>
    </source>
</evidence>